<keyword evidence="3" id="KW-0963">Cytoplasm</keyword>
<organism evidence="6 7">
    <name type="scientific">Pleurodeles waltl</name>
    <name type="common">Iberian ribbed newt</name>
    <dbReference type="NCBI Taxonomy" id="8319"/>
    <lineage>
        <taxon>Eukaryota</taxon>
        <taxon>Metazoa</taxon>
        <taxon>Chordata</taxon>
        <taxon>Craniata</taxon>
        <taxon>Vertebrata</taxon>
        <taxon>Euteleostomi</taxon>
        <taxon>Amphibia</taxon>
        <taxon>Batrachia</taxon>
        <taxon>Caudata</taxon>
        <taxon>Salamandroidea</taxon>
        <taxon>Salamandridae</taxon>
        <taxon>Pleurodelinae</taxon>
        <taxon>Pleurodeles</taxon>
    </lineage>
</organism>
<evidence type="ECO:0000256" key="5">
    <source>
        <dbReference type="ARBA" id="ARBA00039359"/>
    </source>
</evidence>
<dbReference type="InterPro" id="IPR012918">
    <property type="entry name" value="RTP801-like"/>
</dbReference>
<dbReference type="GO" id="GO:0005737">
    <property type="term" value="C:cytoplasm"/>
    <property type="evidence" value="ECO:0007669"/>
    <property type="project" value="UniProtKB-SubCell"/>
</dbReference>
<keyword evidence="7" id="KW-1185">Reference proteome</keyword>
<dbReference type="PANTHER" id="PTHR12478">
    <property type="entry name" value="DNA-DAMAGE-INDUCIBLE TRANSCRIPT 4 PROTEIN DDIT4"/>
    <property type="match status" value="1"/>
</dbReference>
<dbReference type="Pfam" id="PF07809">
    <property type="entry name" value="RTP801_C"/>
    <property type="match status" value="1"/>
</dbReference>
<dbReference type="AlphaFoldDB" id="A0AAV7VY55"/>
<evidence type="ECO:0000313" key="6">
    <source>
        <dbReference type="EMBL" id="KAJ1206218.1"/>
    </source>
</evidence>
<protein>
    <recommendedName>
        <fullName evidence="5">DNA damage-inducible transcript 4-like protein</fullName>
    </recommendedName>
</protein>
<comment type="similarity">
    <text evidence="2">Belongs to the DDIT4 family.</text>
</comment>
<accession>A0AAV7VY55</accession>
<sequence length="250" mass="28215">MDARVIVSQRHQDQVVWPRLCCASPAQYLALLFSVVARLLIEENKLQPTTKQVFIMVATSALKTKNLECVSNLGDPVKSPEIPGSSYWDSLVSEPTLQEATVEYKIICDRLVKLLEASLSNSKRPELPFTKLFVPEKLTQRIAEDVLRLSFSEPCGLRGCVILVMLEAKNLCKKLDTVVFDSSVAPTFELILVLKRDGSTWPKLRDFVLKRTGFLFGYQRVLTLVPSFRLLKRKLYSSSAGMVLEEYSLV</sequence>
<gene>
    <name evidence="6" type="ORF">NDU88_001627</name>
</gene>
<dbReference type="GO" id="GO:0009968">
    <property type="term" value="P:negative regulation of signal transduction"/>
    <property type="evidence" value="ECO:0007669"/>
    <property type="project" value="InterPro"/>
</dbReference>
<evidence type="ECO:0000256" key="1">
    <source>
        <dbReference type="ARBA" id="ARBA00004496"/>
    </source>
</evidence>
<comment type="subcellular location">
    <subcellularLocation>
        <location evidence="1">Cytoplasm</location>
    </subcellularLocation>
</comment>
<evidence type="ECO:0000256" key="4">
    <source>
        <dbReference type="ARBA" id="ARBA00037487"/>
    </source>
</evidence>
<evidence type="ECO:0000256" key="2">
    <source>
        <dbReference type="ARBA" id="ARBA00010670"/>
    </source>
</evidence>
<proteinExistence type="inferred from homology"/>
<name>A0AAV7VY55_PLEWA</name>
<dbReference type="EMBL" id="JANPWB010000002">
    <property type="protein sequence ID" value="KAJ1206218.1"/>
    <property type="molecule type" value="Genomic_DNA"/>
</dbReference>
<dbReference type="PANTHER" id="PTHR12478:SF17">
    <property type="entry name" value="DNA DAMAGE-INDUCIBLE TRANSCRIPT 4-LIKE PROTEIN"/>
    <property type="match status" value="1"/>
</dbReference>
<reference evidence="6" key="1">
    <citation type="journal article" date="2022" name="bioRxiv">
        <title>Sequencing and chromosome-scale assembly of the giantPleurodeles waltlgenome.</title>
        <authorList>
            <person name="Brown T."/>
            <person name="Elewa A."/>
            <person name="Iarovenko S."/>
            <person name="Subramanian E."/>
            <person name="Araus A.J."/>
            <person name="Petzold A."/>
            <person name="Susuki M."/>
            <person name="Suzuki K.-i.T."/>
            <person name="Hayashi T."/>
            <person name="Toyoda A."/>
            <person name="Oliveira C."/>
            <person name="Osipova E."/>
            <person name="Leigh N.D."/>
            <person name="Simon A."/>
            <person name="Yun M.H."/>
        </authorList>
    </citation>
    <scope>NUCLEOTIDE SEQUENCE</scope>
    <source>
        <strain evidence="6">20211129_DDA</strain>
        <tissue evidence="6">Liver</tissue>
    </source>
</reference>
<comment type="caution">
    <text evidence="6">The sequence shown here is derived from an EMBL/GenBank/DDBJ whole genome shotgun (WGS) entry which is preliminary data.</text>
</comment>
<comment type="function">
    <text evidence="4">Inhibits cell growth by regulating the TOR signaling pathway upstream of the TSC1-TSC2 complex and downstream of AKT1.</text>
</comment>
<dbReference type="Proteomes" id="UP001066276">
    <property type="component" value="Chromosome 1_2"/>
</dbReference>
<dbReference type="InterPro" id="IPR038281">
    <property type="entry name" value="RTP801-like_C_sf"/>
</dbReference>
<evidence type="ECO:0000313" key="7">
    <source>
        <dbReference type="Proteomes" id="UP001066276"/>
    </source>
</evidence>
<dbReference type="Gene3D" id="3.90.470.40">
    <property type="entry name" value="RTP801-like"/>
    <property type="match status" value="1"/>
</dbReference>
<evidence type="ECO:0000256" key="3">
    <source>
        <dbReference type="ARBA" id="ARBA00022490"/>
    </source>
</evidence>